<dbReference type="InterPro" id="IPR029303">
    <property type="entry name" value="CapF_C"/>
</dbReference>
<dbReference type="EMBL" id="VOTZ01000011">
    <property type="protein sequence ID" value="MCQ1538606.1"/>
    <property type="molecule type" value="Genomic_DNA"/>
</dbReference>
<keyword evidence="2" id="KW-0472">Membrane</keyword>
<dbReference type="Proteomes" id="UP001524383">
    <property type="component" value="Unassembled WGS sequence"/>
</dbReference>
<dbReference type="Pfam" id="PF14667">
    <property type="entry name" value="Polysacc_synt_C"/>
    <property type="match status" value="1"/>
</dbReference>
<feature type="region of interest" description="Disordered" evidence="1">
    <location>
        <begin position="1"/>
        <end position="31"/>
    </location>
</feature>
<feature type="domain" description="Capsular polysaccharide assembling protein CapF C-terminal" evidence="3">
    <location>
        <begin position="173"/>
        <end position="254"/>
    </location>
</feature>
<proteinExistence type="predicted"/>
<evidence type="ECO:0000259" key="3">
    <source>
        <dbReference type="Pfam" id="PF14667"/>
    </source>
</evidence>
<dbReference type="AlphaFoldDB" id="A0ABD4TIT0"/>
<name>A0ABD4TIT0_9EURY</name>
<evidence type="ECO:0000256" key="2">
    <source>
        <dbReference type="SAM" id="Phobius"/>
    </source>
</evidence>
<organism evidence="4 5">
    <name type="scientific">Methanocalculus taiwanensis</name>
    <dbReference type="NCBI Taxonomy" id="106207"/>
    <lineage>
        <taxon>Archaea</taxon>
        <taxon>Methanobacteriati</taxon>
        <taxon>Methanobacteriota</taxon>
        <taxon>Stenosarchaea group</taxon>
        <taxon>Methanomicrobia</taxon>
        <taxon>Methanomicrobiales</taxon>
        <taxon>Methanocalculaceae</taxon>
        <taxon>Methanocalculus</taxon>
    </lineage>
</organism>
<protein>
    <recommendedName>
        <fullName evidence="3">Capsular polysaccharide assembling protein CapF C-terminal domain-containing protein</fullName>
    </recommendedName>
</protein>
<dbReference type="Gene3D" id="2.60.120.10">
    <property type="entry name" value="Jelly Rolls"/>
    <property type="match status" value="1"/>
</dbReference>
<feature type="transmembrane region" description="Helical" evidence="2">
    <location>
        <begin position="83"/>
        <end position="109"/>
    </location>
</feature>
<dbReference type="InterPro" id="IPR014710">
    <property type="entry name" value="RmlC-like_jellyroll"/>
</dbReference>
<dbReference type="SUPFAM" id="SSF51182">
    <property type="entry name" value="RmlC-like cupins"/>
    <property type="match status" value="1"/>
</dbReference>
<keyword evidence="2" id="KW-0812">Transmembrane</keyword>
<gene>
    <name evidence="4" type="ORF">FTO68_06355</name>
</gene>
<evidence type="ECO:0000313" key="4">
    <source>
        <dbReference type="EMBL" id="MCQ1538606.1"/>
    </source>
</evidence>
<keyword evidence="2" id="KW-1133">Transmembrane helix</keyword>
<accession>A0ABD4TIT0</accession>
<dbReference type="InterPro" id="IPR011051">
    <property type="entry name" value="RmlC_Cupin_sf"/>
</dbReference>
<evidence type="ECO:0000256" key="1">
    <source>
        <dbReference type="SAM" id="MobiDB-lite"/>
    </source>
</evidence>
<sequence length="268" mass="31069">MGHRPARGSWLSNRLQKRTRRDRDRRQRPTEAPHPLKAVWRHLLKERSTVAGCCGCGQGIIRLIDDFLSYQPLLYENAWEHPAFSSCMPVASVGIMSVFFRLFWLYPYLITFSGMIRSYLMYSQDSFYQIPYLFSCMDDICLKREKHIRKDGWLCELVSSRYLDEPFVGIHTYVVSIAPGCTRANHYHKKKEEWIAVTSGKVVLYLEWVHGGRRETILLDAMSSDCNLVHIQPYVAHTVLNLAKISSSIIVFSKTPEDKEDTIPYSIV</sequence>
<reference evidence="4 5" key="1">
    <citation type="submission" date="2019-08" db="EMBL/GenBank/DDBJ databases">
        <authorList>
            <person name="Chen S.-C."/>
            <person name="Lai M.-C."/>
            <person name="You Y.-T."/>
        </authorList>
    </citation>
    <scope>NUCLEOTIDE SEQUENCE [LARGE SCALE GENOMIC DNA]</scope>
    <source>
        <strain evidence="4 5">P2F9704a</strain>
    </source>
</reference>
<comment type="caution">
    <text evidence="4">The sequence shown here is derived from an EMBL/GenBank/DDBJ whole genome shotgun (WGS) entry which is preliminary data.</text>
</comment>
<evidence type="ECO:0000313" key="5">
    <source>
        <dbReference type="Proteomes" id="UP001524383"/>
    </source>
</evidence>
<keyword evidence="5" id="KW-1185">Reference proteome</keyword>
<feature type="compositionally biased region" description="Basic and acidic residues" evidence="1">
    <location>
        <begin position="21"/>
        <end position="31"/>
    </location>
</feature>